<dbReference type="Pfam" id="PF00528">
    <property type="entry name" value="BPD_transp_1"/>
    <property type="match status" value="1"/>
</dbReference>
<keyword evidence="10" id="KW-1185">Reference proteome</keyword>
<dbReference type="EMBL" id="CP003243">
    <property type="protein sequence ID" value="AFD00587.1"/>
    <property type="molecule type" value="Genomic_DNA"/>
</dbReference>
<keyword evidence="6 7" id="KW-0472">Membrane</keyword>
<feature type="domain" description="ABC transmembrane type-1" evidence="8">
    <location>
        <begin position="104"/>
        <end position="293"/>
    </location>
</feature>
<evidence type="ECO:0000256" key="1">
    <source>
        <dbReference type="ARBA" id="ARBA00004651"/>
    </source>
</evidence>
<dbReference type="PANTHER" id="PTHR43386:SF1">
    <property type="entry name" value="D,D-DIPEPTIDE TRANSPORT SYSTEM PERMEASE PROTEIN DDPC-RELATED"/>
    <property type="match status" value="1"/>
</dbReference>
<evidence type="ECO:0000256" key="2">
    <source>
        <dbReference type="ARBA" id="ARBA00022448"/>
    </source>
</evidence>
<protein>
    <submittedName>
        <fullName evidence="9">ABC-type dipeptide/oligopeptide/nickel transport system, permease component</fullName>
    </submittedName>
</protein>
<evidence type="ECO:0000256" key="6">
    <source>
        <dbReference type="ARBA" id="ARBA00023136"/>
    </source>
</evidence>
<feature type="transmembrane region" description="Helical" evidence="7">
    <location>
        <begin position="37"/>
        <end position="61"/>
    </location>
</feature>
<dbReference type="CDD" id="cd06261">
    <property type="entry name" value="TM_PBP2"/>
    <property type="match status" value="1"/>
</dbReference>
<dbReference type="GO" id="GO:0055085">
    <property type="term" value="P:transmembrane transport"/>
    <property type="evidence" value="ECO:0007669"/>
    <property type="project" value="InterPro"/>
</dbReference>
<evidence type="ECO:0000256" key="3">
    <source>
        <dbReference type="ARBA" id="ARBA00022475"/>
    </source>
</evidence>
<keyword evidence="4 7" id="KW-0812">Transmembrane</keyword>
<keyword evidence="2 7" id="KW-0813">Transport</keyword>
<dbReference type="InterPro" id="IPR025966">
    <property type="entry name" value="OppC_N"/>
</dbReference>
<dbReference type="HOGENOM" id="CLU_028518_1_1_2"/>
<dbReference type="Pfam" id="PF12911">
    <property type="entry name" value="OppC_N"/>
    <property type="match status" value="1"/>
</dbReference>
<dbReference type="AlphaFoldDB" id="H8IAT2"/>
<accession>H8IAT2</accession>
<dbReference type="GeneID" id="11971993"/>
<dbReference type="PANTHER" id="PTHR43386">
    <property type="entry name" value="OLIGOPEPTIDE TRANSPORT SYSTEM PERMEASE PROTEIN APPC"/>
    <property type="match status" value="1"/>
</dbReference>
<evidence type="ECO:0000256" key="7">
    <source>
        <dbReference type="RuleBase" id="RU363032"/>
    </source>
</evidence>
<dbReference type="eggNOG" id="arCOG00748">
    <property type="taxonomic scope" value="Archaea"/>
</dbReference>
<name>H8IAT2_METCZ</name>
<gene>
    <name evidence="9" type="ordered locus">Mtc_1846</name>
</gene>
<evidence type="ECO:0000313" key="9">
    <source>
        <dbReference type="EMBL" id="AFD00587.1"/>
    </source>
</evidence>
<organism evidence="9 10">
    <name type="scientific">Methanocella conradii (strain DSM 24694 / JCM 17849 / CGMCC 1.5162 / HZ254)</name>
    <dbReference type="NCBI Taxonomy" id="1041930"/>
    <lineage>
        <taxon>Archaea</taxon>
        <taxon>Methanobacteriati</taxon>
        <taxon>Methanobacteriota</taxon>
        <taxon>Stenosarchaea group</taxon>
        <taxon>Methanomicrobia</taxon>
        <taxon>Methanocellales</taxon>
        <taxon>Methanocellaceae</taxon>
        <taxon>Methanocella</taxon>
    </lineage>
</organism>
<comment type="similarity">
    <text evidence="7">Belongs to the binding-protein-dependent transport system permease family.</text>
</comment>
<keyword evidence="3" id="KW-1003">Cell membrane</keyword>
<dbReference type="InterPro" id="IPR035906">
    <property type="entry name" value="MetI-like_sf"/>
</dbReference>
<dbReference type="RefSeq" id="WP_014406418.1">
    <property type="nucleotide sequence ID" value="NC_017034.1"/>
</dbReference>
<proteinExistence type="inferred from homology"/>
<sequence length="306" mass="33395">MAVGQSSVTVGKKRSFIEAWAEKNDSRIKEWKHSIRLFLKSPLAVIGLIIVTTFILMAIFAPYLAPYPNNWRDITKQCLPPSMEHILGTEIYGGDILSMIIWGSRTSLTLGFTIVFTVVIIGTIVGSIAGYFGGYIDELLMRITDIFLAFPSLVLAMVIVAAMGSGLQNVMIAIAVVSWPAYARLIRGQILSIKERNFIEAARAVGASDWRIITRHLIPNSFSPIIVQATMDLGGIIITAAALSFIGLGAGPGEAEWGRMITDGQSRLLSSPWISTFPGIAILLVCLGFNLLGDGLRDILDPRMRR</sequence>
<comment type="subcellular location">
    <subcellularLocation>
        <location evidence="1 7">Cell membrane</location>
        <topology evidence="1 7">Multi-pass membrane protein</topology>
    </subcellularLocation>
</comment>
<evidence type="ECO:0000313" key="10">
    <source>
        <dbReference type="Proteomes" id="UP000005233"/>
    </source>
</evidence>
<dbReference type="InterPro" id="IPR050366">
    <property type="entry name" value="BP-dependent_transpt_permease"/>
</dbReference>
<dbReference type="KEGG" id="mez:Mtc_1846"/>
<evidence type="ECO:0000256" key="4">
    <source>
        <dbReference type="ARBA" id="ARBA00022692"/>
    </source>
</evidence>
<feature type="transmembrane region" description="Helical" evidence="7">
    <location>
        <begin position="233"/>
        <end position="253"/>
    </location>
</feature>
<dbReference type="Proteomes" id="UP000005233">
    <property type="component" value="Chromosome"/>
</dbReference>
<feature type="transmembrane region" description="Helical" evidence="7">
    <location>
        <begin position="108"/>
        <end position="134"/>
    </location>
</feature>
<keyword evidence="5 7" id="KW-1133">Transmembrane helix</keyword>
<feature type="transmembrane region" description="Helical" evidence="7">
    <location>
        <begin position="146"/>
        <end position="164"/>
    </location>
</feature>
<reference evidence="9 10" key="1">
    <citation type="journal article" date="2012" name="J. Bacteriol.">
        <title>Complete genome sequence of a thermophilic methanogen, Methanocella conradii HZ254, isolated from Chinese rice field soil.</title>
        <authorList>
            <person name="Lu Z."/>
            <person name="Lu Y."/>
        </authorList>
    </citation>
    <scope>NUCLEOTIDE SEQUENCE [LARGE SCALE GENOMIC DNA]</scope>
    <source>
        <strain evidence="10">DSM 24694 / JCM 17849 / CGMCC 1.5162 / HZ254</strain>
    </source>
</reference>
<dbReference type="PROSITE" id="PS50928">
    <property type="entry name" value="ABC_TM1"/>
    <property type="match status" value="1"/>
</dbReference>
<evidence type="ECO:0000256" key="5">
    <source>
        <dbReference type="ARBA" id="ARBA00022989"/>
    </source>
</evidence>
<evidence type="ECO:0000259" key="8">
    <source>
        <dbReference type="PROSITE" id="PS50928"/>
    </source>
</evidence>
<dbReference type="InterPro" id="IPR000515">
    <property type="entry name" value="MetI-like"/>
</dbReference>
<feature type="transmembrane region" description="Helical" evidence="7">
    <location>
        <begin position="170"/>
        <end position="186"/>
    </location>
</feature>
<dbReference type="STRING" id="1041930.Mtc_1846"/>
<dbReference type="Gene3D" id="1.10.3720.10">
    <property type="entry name" value="MetI-like"/>
    <property type="match status" value="1"/>
</dbReference>
<dbReference type="GO" id="GO:0005886">
    <property type="term" value="C:plasma membrane"/>
    <property type="evidence" value="ECO:0007669"/>
    <property type="project" value="UniProtKB-SubCell"/>
</dbReference>
<dbReference type="SUPFAM" id="SSF161098">
    <property type="entry name" value="MetI-like"/>
    <property type="match status" value="1"/>
</dbReference>
<feature type="transmembrane region" description="Helical" evidence="7">
    <location>
        <begin position="273"/>
        <end position="296"/>
    </location>
</feature>